<protein>
    <submittedName>
        <fullName evidence="2">Uncharacterized protein</fullName>
    </submittedName>
</protein>
<feature type="transmembrane region" description="Helical" evidence="1">
    <location>
        <begin position="48"/>
        <end position="67"/>
    </location>
</feature>
<proteinExistence type="predicted"/>
<keyword evidence="1" id="KW-0472">Membrane</keyword>
<feature type="transmembrane region" description="Helical" evidence="1">
    <location>
        <begin position="21"/>
        <end position="42"/>
    </location>
</feature>
<evidence type="ECO:0000256" key="1">
    <source>
        <dbReference type="SAM" id="Phobius"/>
    </source>
</evidence>
<name>U4TNT1_9LACO</name>
<dbReference type="HOGENOM" id="CLU_2649975_0_0_9"/>
<evidence type="ECO:0000313" key="3">
    <source>
        <dbReference type="Proteomes" id="UP000030647"/>
    </source>
</evidence>
<dbReference type="Proteomes" id="UP000030647">
    <property type="component" value="Unassembled WGS sequence"/>
</dbReference>
<sequence length="76" mass="8316">MDTMAEKKKKQPEQQSTPVETIIFTVIILVGMLLVAGLAKLLGLDKNSTLIIEIIAFIVIALAANYFSKIAADKLR</sequence>
<dbReference type="eggNOG" id="ENOG5030BHZ">
    <property type="taxonomic scope" value="Bacteria"/>
</dbReference>
<dbReference type="STRING" id="1231336.L248_1930"/>
<dbReference type="EMBL" id="KI271584">
    <property type="protein sequence ID" value="ERL65854.1"/>
    <property type="molecule type" value="Genomic_DNA"/>
</dbReference>
<dbReference type="AlphaFoldDB" id="U4TNT1"/>
<keyword evidence="3" id="KW-1185">Reference proteome</keyword>
<gene>
    <name evidence="2" type="ORF">L248_1930</name>
</gene>
<organism evidence="2 3">
    <name type="scientific">Schleiferilactobacillus shenzhenensis LY-73</name>
    <dbReference type="NCBI Taxonomy" id="1231336"/>
    <lineage>
        <taxon>Bacteria</taxon>
        <taxon>Bacillati</taxon>
        <taxon>Bacillota</taxon>
        <taxon>Bacilli</taxon>
        <taxon>Lactobacillales</taxon>
        <taxon>Lactobacillaceae</taxon>
        <taxon>Schleiferilactobacillus</taxon>
    </lineage>
</organism>
<keyword evidence="1" id="KW-0812">Transmembrane</keyword>
<evidence type="ECO:0000313" key="2">
    <source>
        <dbReference type="EMBL" id="ERL65854.1"/>
    </source>
</evidence>
<keyword evidence="1" id="KW-1133">Transmembrane helix</keyword>
<reference evidence="3" key="1">
    <citation type="journal article" date="2013" name="Genome Announc.">
        <title>Whole-Genome Sequencing of Lactobacillus shenzhenensis Strain LY-73T.</title>
        <authorList>
            <person name="Lin Z."/>
            <person name="Liu Z."/>
            <person name="Yang R."/>
            <person name="Zou Y."/>
            <person name="Wan D."/>
            <person name="Chen J."/>
            <person name="Guo M."/>
            <person name="Zhao J."/>
            <person name="Fang C."/>
            <person name="Yang R."/>
            <person name="Liu F."/>
        </authorList>
    </citation>
    <scope>NUCLEOTIDE SEQUENCE [LARGE SCALE GENOMIC DNA]</scope>
    <source>
        <strain evidence="3">LY-73</strain>
    </source>
</reference>
<accession>U4TNT1</accession>